<dbReference type="EMBL" id="MH576973">
    <property type="protein sequence ID" value="AXH67859.1"/>
    <property type="molecule type" value="Genomic_DNA"/>
</dbReference>
<accession>A0A345MBI8</accession>
<protein>
    <submittedName>
        <fullName evidence="1">Uncharacterized protein</fullName>
    </submittedName>
</protein>
<dbReference type="RefSeq" id="YP_010013283.1">
    <property type="nucleotide sequence ID" value="NC_053510.1"/>
</dbReference>
<keyword evidence="2" id="KW-1185">Reference proteome</keyword>
<dbReference type="Proteomes" id="UP000258832">
    <property type="component" value="Segment"/>
</dbReference>
<dbReference type="KEGG" id="vg:63209866"/>
<dbReference type="GeneID" id="63209866"/>
<evidence type="ECO:0000313" key="2">
    <source>
        <dbReference type="Proteomes" id="UP000258832"/>
    </source>
</evidence>
<evidence type="ECO:0000313" key="1">
    <source>
        <dbReference type="EMBL" id="AXH67859.1"/>
    </source>
</evidence>
<organism evidence="1 2">
    <name type="scientific">Mycobacterium phage Bromden</name>
    <dbReference type="NCBI Taxonomy" id="2283252"/>
    <lineage>
        <taxon>Viruses</taxon>
        <taxon>Duplodnaviria</taxon>
        <taxon>Heunggongvirae</taxon>
        <taxon>Uroviricota</taxon>
        <taxon>Caudoviricetes</taxon>
        <taxon>Vilmaviridae</taxon>
        <taxon>Lclasvirinae</taxon>
        <taxon>Bromdenvirus</taxon>
        <taxon>Bromdenvirus bromden</taxon>
    </lineage>
</organism>
<gene>
    <name evidence="1" type="primary">53</name>
    <name evidence="1" type="ORF">SEA_BROMDEN_53</name>
</gene>
<name>A0A345MBI8_9CAUD</name>
<reference evidence="2" key="1">
    <citation type="submission" date="2018-07" db="EMBL/GenBank/DDBJ databases">
        <authorList>
            <person name="Quirk P.G."/>
            <person name="Krulwich T.A."/>
        </authorList>
    </citation>
    <scope>NUCLEOTIDE SEQUENCE [LARGE SCALE GENOMIC DNA]</scope>
</reference>
<proteinExistence type="predicted"/>
<sequence>MSVKKRTPEQGRIVVTLEYSMPRVYWPEYADGGKRIITDAVDCLRQNVQDFRDGALSLGDLIQGADEIHVEATK</sequence>